<evidence type="ECO:0000313" key="5">
    <source>
        <dbReference type="Proteomes" id="UP001321749"/>
    </source>
</evidence>
<evidence type="ECO:0008006" key="6">
    <source>
        <dbReference type="Google" id="ProtNLM"/>
    </source>
</evidence>
<comment type="similarity">
    <text evidence="1">Belongs to the bacterial ribosomal protein bS21 family.</text>
</comment>
<dbReference type="GO" id="GO:0005763">
    <property type="term" value="C:mitochondrial small ribosomal subunit"/>
    <property type="evidence" value="ECO:0007669"/>
    <property type="project" value="TreeGrafter"/>
</dbReference>
<dbReference type="Proteomes" id="UP001321749">
    <property type="component" value="Unassembled WGS sequence"/>
</dbReference>
<proteinExistence type="inferred from homology"/>
<reference evidence="4" key="1">
    <citation type="journal article" date="2023" name="Mol. Phylogenet. Evol.">
        <title>Genome-scale phylogeny and comparative genomics of the fungal order Sordariales.</title>
        <authorList>
            <person name="Hensen N."/>
            <person name="Bonometti L."/>
            <person name="Westerberg I."/>
            <person name="Brannstrom I.O."/>
            <person name="Guillou S."/>
            <person name="Cros-Aarteil S."/>
            <person name="Calhoun S."/>
            <person name="Haridas S."/>
            <person name="Kuo A."/>
            <person name="Mondo S."/>
            <person name="Pangilinan J."/>
            <person name="Riley R."/>
            <person name="LaButti K."/>
            <person name="Andreopoulos B."/>
            <person name="Lipzen A."/>
            <person name="Chen C."/>
            <person name="Yan M."/>
            <person name="Daum C."/>
            <person name="Ng V."/>
            <person name="Clum A."/>
            <person name="Steindorff A."/>
            <person name="Ohm R.A."/>
            <person name="Martin F."/>
            <person name="Silar P."/>
            <person name="Natvig D.O."/>
            <person name="Lalanne C."/>
            <person name="Gautier V."/>
            <person name="Ament-Velasquez S.L."/>
            <person name="Kruys A."/>
            <person name="Hutchinson M.I."/>
            <person name="Powell A.J."/>
            <person name="Barry K."/>
            <person name="Miller A.N."/>
            <person name="Grigoriev I.V."/>
            <person name="Debuchy R."/>
            <person name="Gladieux P."/>
            <person name="Hiltunen Thoren M."/>
            <person name="Johannesson H."/>
        </authorList>
    </citation>
    <scope>NUCLEOTIDE SEQUENCE</scope>
    <source>
        <strain evidence="4">PSN324</strain>
    </source>
</reference>
<keyword evidence="2" id="KW-0689">Ribosomal protein</keyword>
<dbReference type="Pfam" id="PF01165">
    <property type="entry name" value="Ribosomal_S21"/>
    <property type="match status" value="1"/>
</dbReference>
<protein>
    <recommendedName>
        <fullName evidence="6">Ribosomal protein S21</fullName>
    </recommendedName>
</protein>
<evidence type="ECO:0000256" key="1">
    <source>
        <dbReference type="ARBA" id="ARBA00006640"/>
    </source>
</evidence>
<dbReference type="AlphaFoldDB" id="A0AAV9HYD2"/>
<evidence type="ECO:0000256" key="2">
    <source>
        <dbReference type="ARBA" id="ARBA00022980"/>
    </source>
</evidence>
<dbReference type="EMBL" id="MU864936">
    <property type="protein sequence ID" value="KAK4465887.1"/>
    <property type="molecule type" value="Genomic_DNA"/>
</dbReference>
<dbReference type="GO" id="GO:0070124">
    <property type="term" value="P:mitochondrial translational initiation"/>
    <property type="evidence" value="ECO:0007669"/>
    <property type="project" value="TreeGrafter"/>
</dbReference>
<organism evidence="4 5">
    <name type="scientific">Cladorrhinum samala</name>
    <dbReference type="NCBI Taxonomy" id="585594"/>
    <lineage>
        <taxon>Eukaryota</taxon>
        <taxon>Fungi</taxon>
        <taxon>Dikarya</taxon>
        <taxon>Ascomycota</taxon>
        <taxon>Pezizomycotina</taxon>
        <taxon>Sordariomycetes</taxon>
        <taxon>Sordariomycetidae</taxon>
        <taxon>Sordariales</taxon>
        <taxon>Podosporaceae</taxon>
        <taxon>Cladorrhinum</taxon>
    </lineage>
</organism>
<sequence>MELGRAACRLAGARAFLRPSTSTPQQIRIFTSDSSPLSAAAGAAVASSPRDRVVFRAPSASQVRAESLREKLEARAQEKPLPPRPTPIPHVNLWTRPRSQQNSPAGAARSPLTGSDLLASIRSDVDRSTSNLAQGGGGGPATGMALFQISDFYKKHNMSHVEMRLRPSTGRTVSVHGAMDVARAFKVLEGHCRANNIKSESRQQKFHERPALKRKRLRRERWRDRFGAGFRATISRVMELRGQGW</sequence>
<accession>A0AAV9HYD2</accession>
<keyword evidence="5" id="KW-1185">Reference proteome</keyword>
<dbReference type="PANTHER" id="PTHR41237:SF1">
    <property type="entry name" value="SMALL RIBOSOMAL SUBUNIT PROTEIN BS21M"/>
    <property type="match status" value="1"/>
</dbReference>
<evidence type="ECO:0000313" key="4">
    <source>
        <dbReference type="EMBL" id="KAK4465887.1"/>
    </source>
</evidence>
<dbReference type="PANTHER" id="PTHR41237">
    <property type="entry name" value="37S RIBOSOMAL PROTEIN MRP21, MITOCHONDRIAL"/>
    <property type="match status" value="1"/>
</dbReference>
<gene>
    <name evidence="4" type="ORF">QBC42DRAFT_260615</name>
</gene>
<reference evidence="4" key="2">
    <citation type="submission" date="2023-06" db="EMBL/GenBank/DDBJ databases">
        <authorList>
            <consortium name="Lawrence Berkeley National Laboratory"/>
            <person name="Mondo S.J."/>
            <person name="Hensen N."/>
            <person name="Bonometti L."/>
            <person name="Westerberg I."/>
            <person name="Brannstrom I.O."/>
            <person name="Guillou S."/>
            <person name="Cros-Aarteil S."/>
            <person name="Calhoun S."/>
            <person name="Haridas S."/>
            <person name="Kuo A."/>
            <person name="Pangilinan J."/>
            <person name="Riley R."/>
            <person name="Labutti K."/>
            <person name="Andreopoulos B."/>
            <person name="Lipzen A."/>
            <person name="Chen C."/>
            <person name="Yanf M."/>
            <person name="Daum C."/>
            <person name="Ng V."/>
            <person name="Clum A."/>
            <person name="Steindorff A."/>
            <person name="Ohm R."/>
            <person name="Martin F."/>
            <person name="Silar P."/>
            <person name="Natvig D."/>
            <person name="Lalanne C."/>
            <person name="Gautier V."/>
            <person name="Ament-Velasquez S.L."/>
            <person name="Kruys A."/>
            <person name="Hutchinson M.I."/>
            <person name="Powell A.J."/>
            <person name="Barry K."/>
            <person name="Miller A.N."/>
            <person name="Grigoriev I.V."/>
            <person name="Debuchy R."/>
            <person name="Gladieux P."/>
            <person name="Thoren M.H."/>
            <person name="Johannesson H."/>
        </authorList>
    </citation>
    <scope>NUCLEOTIDE SEQUENCE</scope>
    <source>
        <strain evidence="4">PSN324</strain>
    </source>
</reference>
<name>A0AAV9HYD2_9PEZI</name>
<comment type="caution">
    <text evidence="4">The sequence shown here is derived from an EMBL/GenBank/DDBJ whole genome shotgun (WGS) entry which is preliminary data.</text>
</comment>
<dbReference type="GO" id="GO:0003735">
    <property type="term" value="F:structural constituent of ribosome"/>
    <property type="evidence" value="ECO:0007669"/>
    <property type="project" value="InterPro"/>
</dbReference>
<evidence type="ECO:0000256" key="3">
    <source>
        <dbReference type="ARBA" id="ARBA00023274"/>
    </source>
</evidence>
<dbReference type="InterPro" id="IPR052837">
    <property type="entry name" value="Mitoribosomal_bS21"/>
</dbReference>
<dbReference type="InterPro" id="IPR001911">
    <property type="entry name" value="Ribosomal_bS21"/>
</dbReference>
<keyword evidence="3" id="KW-0687">Ribonucleoprotein</keyword>